<feature type="transmembrane region" description="Helical" evidence="3">
    <location>
        <begin position="1155"/>
        <end position="1176"/>
    </location>
</feature>
<comment type="caution">
    <text evidence="4">The sequence shown here is derived from an EMBL/GenBank/DDBJ whole genome shotgun (WGS) entry which is preliminary data.</text>
</comment>
<feature type="compositionally biased region" description="Basic and acidic residues" evidence="2">
    <location>
        <begin position="1"/>
        <end position="36"/>
    </location>
</feature>
<keyword evidence="3" id="KW-0812">Transmembrane</keyword>
<evidence type="ECO:0000256" key="3">
    <source>
        <dbReference type="SAM" id="Phobius"/>
    </source>
</evidence>
<dbReference type="InterPro" id="IPR015943">
    <property type="entry name" value="WD40/YVTN_repeat-like_dom_sf"/>
</dbReference>
<feature type="transmembrane region" description="Helical" evidence="3">
    <location>
        <begin position="1012"/>
        <end position="1029"/>
    </location>
</feature>
<name>A0A1R2BWX5_9CILI</name>
<accession>A0A1R2BWX5</accession>
<evidence type="ECO:0000313" key="4">
    <source>
        <dbReference type="EMBL" id="OMJ81105.1"/>
    </source>
</evidence>
<keyword evidence="3" id="KW-0472">Membrane</keyword>
<evidence type="ECO:0000256" key="1">
    <source>
        <dbReference type="SAM" id="Coils"/>
    </source>
</evidence>
<evidence type="ECO:0000313" key="5">
    <source>
        <dbReference type="Proteomes" id="UP000187209"/>
    </source>
</evidence>
<dbReference type="Gene3D" id="2.130.10.10">
    <property type="entry name" value="YVTN repeat-like/Quinoprotein amine dehydrogenase"/>
    <property type="match status" value="1"/>
</dbReference>
<keyword evidence="3" id="KW-1133">Transmembrane helix</keyword>
<evidence type="ECO:0008006" key="6">
    <source>
        <dbReference type="Google" id="ProtNLM"/>
    </source>
</evidence>
<keyword evidence="5" id="KW-1185">Reference proteome</keyword>
<dbReference type="Proteomes" id="UP000187209">
    <property type="component" value="Unassembled WGS sequence"/>
</dbReference>
<dbReference type="InterPro" id="IPR036322">
    <property type="entry name" value="WD40_repeat_dom_sf"/>
</dbReference>
<feature type="transmembrane region" description="Helical" evidence="3">
    <location>
        <begin position="985"/>
        <end position="1006"/>
    </location>
</feature>
<feature type="coiled-coil region" evidence="1">
    <location>
        <begin position="134"/>
        <end position="161"/>
    </location>
</feature>
<keyword evidence="1" id="KW-0175">Coiled coil</keyword>
<dbReference type="SUPFAM" id="SSF50978">
    <property type="entry name" value="WD40 repeat-like"/>
    <property type="match status" value="2"/>
</dbReference>
<gene>
    <name evidence="4" type="ORF">SteCoe_18518</name>
</gene>
<feature type="transmembrane region" description="Helical" evidence="3">
    <location>
        <begin position="1095"/>
        <end position="1118"/>
    </location>
</feature>
<organism evidence="4 5">
    <name type="scientific">Stentor coeruleus</name>
    <dbReference type="NCBI Taxonomy" id="5963"/>
    <lineage>
        <taxon>Eukaryota</taxon>
        <taxon>Sar</taxon>
        <taxon>Alveolata</taxon>
        <taxon>Ciliophora</taxon>
        <taxon>Postciliodesmatophora</taxon>
        <taxon>Heterotrichea</taxon>
        <taxon>Heterotrichida</taxon>
        <taxon>Stentoridae</taxon>
        <taxon>Stentor</taxon>
    </lineage>
</organism>
<evidence type="ECO:0000256" key="2">
    <source>
        <dbReference type="SAM" id="MobiDB-lite"/>
    </source>
</evidence>
<sequence>MFSEKVAPETKFEDQKVDDSRLPESDVGSKEVKLEEINQEDYNEEPKGEEVNLLKKPSEINENMPEEKIKEKQYQEMKYNLIIAADTVKSKFEIKSNRTSDYKCLDMAISKKNSLMILLNDLGNCLYFYDLKKIDEYLKTKNKIREDEKEIKKKLSRFDQEEDSNSIEEIHIFDKVTLEIKEISSFEITFGKCTQLKISQDESKLYCACKEGYIITISLPIKWPLVIKDEDKIQVAKNEFTFDIFKNRLFFQKFNKCYLKEYNAETKTSKYICRLDKIQKLSVSQTGRYLAAIGKELIVYILNELKFPVYKKTLPKSFIESLFEKNKAYSDFQFSYNDDIFIYSCENIIKIIDAKQWVEKKTLCIPINDNICEIKLATISNRLVAISQFNSLYTWDINDNNTKPIFMNHDQGSLHCNKMKLYINEENGYAYIKEMNTDLIYYYNCNFFLCKSIAHEGIIKKIMVDNKSNKILCVKNYEPEIMIYDYNKCKFIDSIRLPKNIIDCVLVELPKIASEEVVLEDSLYILTEDYIYVCSANFVLNLEKSITLNSKNIYQYMLYGFIAQKQSIILSDSNSIAIFNLTNLEIPNEIINFSDLSEIRLLKVFRDSIIFSSQSNVLVVYDLNTKTIKSKSMKFKSELNNAYVIDKFNTIFATFNNEEIKIFESQDLAYFVVKKIQASISDGFVTNGENFFVARTIWCNIVVYSLPLFTVAFEIKGTNISMININPSSSSIIGLSNQKLLIYEDLFSHSNPIILGESIDYTVIDKFIKNSNHSSKCKEDYYFDQWILFPYMLNSLHFYSAENNKKELKHAMQQRKVTFLESYLGTPLDISLIADNNEVCNYLIKQLAENIKNDKDSVKLISKNFVEINSKSFKSLELLYDNCFVYCRDSDMPDYCDDNITLPKIFYSNSEALCAKNSPGFHKDVQDTTHKRVHFYNSVFKASLKMGSEGSIEFLKSLSESTNYNIFKTKFINCILNDKWEKVKWVHYTYSIVFIIYLLFLSMFSVNKYWPYMYVAVAANSIMNLYEVLQCVTGPLMYARDLLNFADIAKSVLLYAYLGNNSRYLLVITSCLSWIRGITIFSISRSTRPMINMLYYVFADIIPFVSIMFYSILAFAFIQSTFNDDSSKASGTLILNAFYNIVGGSSPGEDGLETFLIIINSIFNVIIMLNLLISIIGKTFDDVNDNQQIEDMSKVCDLIIEAESLIQLLNIQNQEFYIQLCDEYVPEVKEIEEEIQYKLKGMKDDIEKFESRTLQSHKLLLESIRQLEEKNDLILANIQKKNMDIMNNLDKIASNDKQCEIEGSTVCIKNHELSLKIIFKPYVCDYCYKGYSSYIYYCETCDLRMCLDCENFYKKNLLSKYTCCLGHRLIYYDDDSKFLKWEKLDAKICRYCNGEFNKNGLFCPLCLFFICTKCETLLNKYVEVTTFVTCEKNHKLIWKQHEHYEDGDLSQSCYKCYRNYIGVGFYFCEKCKCYLCIRCIAS</sequence>
<proteinExistence type="predicted"/>
<reference evidence="4 5" key="1">
    <citation type="submission" date="2016-11" db="EMBL/GenBank/DDBJ databases">
        <title>The macronuclear genome of Stentor coeruleus: a giant cell with tiny introns.</title>
        <authorList>
            <person name="Slabodnick M."/>
            <person name="Ruby J.G."/>
            <person name="Reiff S.B."/>
            <person name="Swart E.C."/>
            <person name="Gosai S."/>
            <person name="Prabakaran S."/>
            <person name="Witkowska E."/>
            <person name="Larue G.E."/>
            <person name="Fisher S."/>
            <person name="Freeman R.M."/>
            <person name="Gunawardena J."/>
            <person name="Chu W."/>
            <person name="Stover N.A."/>
            <person name="Gregory B.D."/>
            <person name="Nowacki M."/>
            <person name="Derisi J."/>
            <person name="Roy S.W."/>
            <person name="Marshall W.F."/>
            <person name="Sood P."/>
        </authorList>
    </citation>
    <scope>NUCLEOTIDE SEQUENCE [LARGE SCALE GENOMIC DNA]</scope>
    <source>
        <strain evidence="4">WM001</strain>
    </source>
</reference>
<protein>
    <recommendedName>
        <fullName evidence="6">Ion transport domain-containing protein</fullName>
    </recommendedName>
</protein>
<feature type="region of interest" description="Disordered" evidence="2">
    <location>
        <begin position="1"/>
        <end position="51"/>
    </location>
</feature>
<dbReference type="EMBL" id="MPUH01000394">
    <property type="protein sequence ID" value="OMJ81105.1"/>
    <property type="molecule type" value="Genomic_DNA"/>
</dbReference>
<feature type="transmembrane region" description="Helical" evidence="3">
    <location>
        <begin position="1064"/>
        <end position="1083"/>
    </location>
</feature>
<dbReference type="OrthoDB" id="437584at2759"/>